<dbReference type="EMBL" id="KE747823">
    <property type="protein sequence ID" value="RMZ69898.1"/>
    <property type="molecule type" value="Genomic_DNA"/>
</dbReference>
<evidence type="ECO:0000256" key="1">
    <source>
        <dbReference type="SAM" id="MobiDB-lite"/>
    </source>
</evidence>
<feature type="region of interest" description="Disordered" evidence="1">
    <location>
        <begin position="123"/>
        <end position="151"/>
    </location>
</feature>
<name>A0A3M7M609_9PLEO</name>
<accession>A0A3M7M609</accession>
<proteinExistence type="predicted"/>
<feature type="chain" id="PRO_5018055809" evidence="2">
    <location>
        <begin position="20"/>
        <end position="151"/>
    </location>
</feature>
<feature type="signal peptide" evidence="2">
    <location>
        <begin position="1"/>
        <end position="19"/>
    </location>
</feature>
<keyword evidence="2" id="KW-0732">Signal</keyword>
<reference evidence="3 4" key="1">
    <citation type="journal article" date="2014" name="PLoS ONE">
        <title>De novo Genome Assembly of the Fungal Plant Pathogen Pyrenophora semeniperda.</title>
        <authorList>
            <person name="Soliai M.M."/>
            <person name="Meyer S.E."/>
            <person name="Udall J.A."/>
            <person name="Elzinga D.E."/>
            <person name="Hermansen R.A."/>
            <person name="Bodily P.M."/>
            <person name="Hart A.A."/>
            <person name="Coleman C.E."/>
        </authorList>
    </citation>
    <scope>NUCLEOTIDE SEQUENCE [LARGE SCALE GENOMIC DNA]</scope>
    <source>
        <strain evidence="3 4">CCB06</strain>
        <tissue evidence="3">Mycelium</tissue>
    </source>
</reference>
<evidence type="ECO:0000313" key="4">
    <source>
        <dbReference type="Proteomes" id="UP000265663"/>
    </source>
</evidence>
<dbReference type="Proteomes" id="UP000265663">
    <property type="component" value="Unassembled WGS sequence"/>
</dbReference>
<keyword evidence="4" id="KW-1185">Reference proteome</keyword>
<evidence type="ECO:0000256" key="2">
    <source>
        <dbReference type="SAM" id="SignalP"/>
    </source>
</evidence>
<organism evidence="3 4">
    <name type="scientific">Pyrenophora seminiperda CCB06</name>
    <dbReference type="NCBI Taxonomy" id="1302712"/>
    <lineage>
        <taxon>Eukaryota</taxon>
        <taxon>Fungi</taxon>
        <taxon>Dikarya</taxon>
        <taxon>Ascomycota</taxon>
        <taxon>Pezizomycotina</taxon>
        <taxon>Dothideomycetes</taxon>
        <taxon>Pleosporomycetidae</taxon>
        <taxon>Pleosporales</taxon>
        <taxon>Pleosporineae</taxon>
        <taxon>Pleosporaceae</taxon>
        <taxon>Pyrenophora</taxon>
    </lineage>
</organism>
<dbReference type="OrthoDB" id="3693860at2759"/>
<dbReference type="AlphaFoldDB" id="A0A3M7M609"/>
<gene>
    <name evidence="3" type="ORF">GMOD_00008833</name>
</gene>
<evidence type="ECO:0000313" key="3">
    <source>
        <dbReference type="EMBL" id="RMZ69898.1"/>
    </source>
</evidence>
<sequence>MRFSLEMTFGLLAIASVEAFVVPPRSLWAASVSTSSYRSSPVRRGAGFSSLEIPAETETRRPVARAGGLMIGGLTIGGKDGGISGGGLKLGGGGAGKKNGTETAAAAASMTTVNSGGNLGITKGSDGSSSVGGSNGINVAANGKATLAGNE</sequence>
<protein>
    <submittedName>
        <fullName evidence="3">Short chain dehydrogenase reductase family</fullName>
    </submittedName>
</protein>